<dbReference type="SUPFAM" id="SSF53137">
    <property type="entry name" value="Translational machinery components"/>
    <property type="match status" value="1"/>
</dbReference>
<evidence type="ECO:0000256" key="2">
    <source>
        <dbReference type="ARBA" id="ARBA00022980"/>
    </source>
</evidence>
<proteinExistence type="inferred from homology"/>
<dbReference type="GO" id="GO:0006412">
    <property type="term" value="P:translation"/>
    <property type="evidence" value="ECO:0007669"/>
    <property type="project" value="InterPro"/>
</dbReference>
<sequence>MDLGYGIPSFVDLCDVKVHILKLTYTFDVLYSITQNFYISPRKVLLTTAYCTGLLLARCATGEDYSAEPGERRRPFRALLDVGALDGGLDIPHSDKRFAGYKKGESTFSVGMLEPTRGLQSPMEDEHDKFQTHFAKYAMRNVEADGLEDFYKVHAAIRADPTATKTEKE</sequence>
<protein>
    <recommendedName>
        <fullName evidence="6">60S ribosomal protein L5</fullName>
    </recommendedName>
</protein>
<keyword evidence="3" id="KW-0687">Ribonucleoprotein</keyword>
<dbReference type="GO" id="GO:0003735">
    <property type="term" value="F:structural constituent of ribosome"/>
    <property type="evidence" value="ECO:0007669"/>
    <property type="project" value="InterPro"/>
</dbReference>
<organism evidence="4 5">
    <name type="scientific">Papaver nudicaule</name>
    <name type="common">Iceland poppy</name>
    <dbReference type="NCBI Taxonomy" id="74823"/>
    <lineage>
        <taxon>Eukaryota</taxon>
        <taxon>Viridiplantae</taxon>
        <taxon>Streptophyta</taxon>
        <taxon>Embryophyta</taxon>
        <taxon>Tracheophyta</taxon>
        <taxon>Spermatophyta</taxon>
        <taxon>Magnoliopsida</taxon>
        <taxon>Ranunculales</taxon>
        <taxon>Papaveraceae</taxon>
        <taxon>Papaveroideae</taxon>
        <taxon>Papaver</taxon>
    </lineage>
</organism>
<evidence type="ECO:0008006" key="6">
    <source>
        <dbReference type="Google" id="ProtNLM"/>
    </source>
</evidence>
<dbReference type="AlphaFoldDB" id="A0AA41VW61"/>
<accession>A0AA41VW61</accession>
<gene>
    <name evidence="4" type="ORF">MKW94_008853</name>
</gene>
<evidence type="ECO:0000313" key="5">
    <source>
        <dbReference type="Proteomes" id="UP001177140"/>
    </source>
</evidence>
<comment type="caution">
    <text evidence="4">The sequence shown here is derived from an EMBL/GenBank/DDBJ whole genome shotgun (WGS) entry which is preliminary data.</text>
</comment>
<dbReference type="GO" id="GO:0022625">
    <property type="term" value="C:cytosolic large ribosomal subunit"/>
    <property type="evidence" value="ECO:0007669"/>
    <property type="project" value="TreeGrafter"/>
</dbReference>
<dbReference type="PANTHER" id="PTHR23410:SF12">
    <property type="entry name" value="LARGE RIBOSOMAL SUBUNIT PROTEIN UL18"/>
    <property type="match status" value="1"/>
</dbReference>
<name>A0AA41VW61_PAPNU</name>
<dbReference type="GO" id="GO:0008097">
    <property type="term" value="F:5S rRNA binding"/>
    <property type="evidence" value="ECO:0007669"/>
    <property type="project" value="InterPro"/>
</dbReference>
<comment type="similarity">
    <text evidence="1">Belongs to the universal ribosomal protein uL18 family.</text>
</comment>
<dbReference type="Proteomes" id="UP001177140">
    <property type="component" value="Unassembled WGS sequence"/>
</dbReference>
<keyword evidence="2" id="KW-0689">Ribosomal protein</keyword>
<feature type="non-terminal residue" evidence="4">
    <location>
        <position position="169"/>
    </location>
</feature>
<evidence type="ECO:0000256" key="3">
    <source>
        <dbReference type="ARBA" id="ARBA00023274"/>
    </source>
</evidence>
<keyword evidence="5" id="KW-1185">Reference proteome</keyword>
<dbReference type="PANTHER" id="PTHR23410">
    <property type="entry name" value="RIBOSOMAL PROTEIN L5-RELATED"/>
    <property type="match status" value="1"/>
</dbReference>
<dbReference type="GO" id="GO:0000027">
    <property type="term" value="P:ribosomal large subunit assembly"/>
    <property type="evidence" value="ECO:0007669"/>
    <property type="project" value="TreeGrafter"/>
</dbReference>
<evidence type="ECO:0000256" key="1">
    <source>
        <dbReference type="ARBA" id="ARBA00007116"/>
    </source>
</evidence>
<reference evidence="4" key="1">
    <citation type="submission" date="2022-03" db="EMBL/GenBank/DDBJ databases">
        <title>A functionally conserved STORR gene fusion in Papaver species that diverged 16.8 million years ago.</title>
        <authorList>
            <person name="Catania T."/>
        </authorList>
    </citation>
    <scope>NUCLEOTIDE SEQUENCE</scope>
    <source>
        <strain evidence="4">S-191538</strain>
    </source>
</reference>
<dbReference type="EMBL" id="JAJJMA010302848">
    <property type="protein sequence ID" value="MCL7048278.1"/>
    <property type="molecule type" value="Genomic_DNA"/>
</dbReference>
<evidence type="ECO:0000313" key="4">
    <source>
        <dbReference type="EMBL" id="MCL7048278.1"/>
    </source>
</evidence>
<dbReference type="Gene3D" id="3.30.420.100">
    <property type="match status" value="1"/>
</dbReference>
<dbReference type="InterPro" id="IPR005485">
    <property type="entry name" value="Rbsml_uL18_euk_arch"/>
</dbReference>